<gene>
    <name evidence="14" type="ORF">INT44_003685</name>
</gene>
<keyword evidence="5 11" id="KW-0812">Transmembrane</keyword>
<feature type="coiled-coil region" evidence="10">
    <location>
        <begin position="146"/>
        <end position="173"/>
    </location>
</feature>
<dbReference type="PANTHER" id="PTHR14043">
    <property type="entry name" value="CCAAT DISPLACEMENT PROTEIN-RELATED"/>
    <property type="match status" value="1"/>
</dbReference>
<dbReference type="SUPFAM" id="SSF58100">
    <property type="entry name" value="Bacterial hemolysins"/>
    <property type="match status" value="1"/>
</dbReference>
<sequence length="723" mass="82863">MVHGKAVSLVAGWDVELTLTTKDIMAAEVDSFSSAISFWKNANLSSLQNELDQQGLEIVEKQKDGLISRKKLAEQTRDFKKLTDEEKLQQIKGLLKSYQTEIDSLTKRTKYSENSFLSIYKLLADAPDPTPFLEAAVDQSTKLIDQDSLITENQKLRQQLEEANKQLVATTQSASDASEWKLKYEQLDSKFQDSINEKVEEKEQESKLQLNEKIRLYKEREHDLQRQLSQAHGQLTQLKHSHDDSQARLIDHSSKYDEEVVAKLAELDIVVMDLERANARVIEAQSKNILYGHMHDDSPTELNILCSTVVPKQKEAEMTRLITDLGNYKDVLQKTETRLGKKIKDLTTQLSAKSTELDAMRESMKKYEDYEEIKRELEIMKYVEFSTGDDDDGYQFDAEGVLKTSQDSRDSLEVRLMTKNKRLENTNTAFKSSLAESKKELDVARTELEAVRKTVEEQKSLIEKLEEDVYRIDQSKSEAGSGILTQSSSTANLNFLSQPTMSSPRGSFDVSSREDKSILPIITGQRDRFRQRNAQLEEELKKQESLMEDLRGEVDMLKQDNLKLYEKLKFVHVWKEERVHGKQGNAAVVNMNADSAGSPYRRAGEGSSNGKYDDPADKYGKLYEENMNPFTQFHRREENRRYQSLNPAEKVTLSLTRLFVSNKWSRYFFIIYSLLLHLLVMVTLYQLSLWEECRHDHETPNFANPMGMIDNGEGMAGGLGGQL</sequence>
<evidence type="ECO:0000256" key="1">
    <source>
        <dbReference type="ARBA" id="ARBA00004409"/>
    </source>
</evidence>
<dbReference type="EMBL" id="JAEPRA010000009">
    <property type="protein sequence ID" value="KAG2180678.1"/>
    <property type="molecule type" value="Genomic_DNA"/>
</dbReference>
<evidence type="ECO:0000256" key="10">
    <source>
        <dbReference type="SAM" id="Coils"/>
    </source>
</evidence>
<dbReference type="PANTHER" id="PTHR14043:SF2">
    <property type="entry name" value="HOMEOBOX PROTEIN CUT"/>
    <property type="match status" value="1"/>
</dbReference>
<feature type="coiled-coil region" evidence="10">
    <location>
        <begin position="343"/>
        <end position="380"/>
    </location>
</feature>
<evidence type="ECO:0000256" key="2">
    <source>
        <dbReference type="ARBA" id="ARBA00006415"/>
    </source>
</evidence>
<evidence type="ECO:0000256" key="6">
    <source>
        <dbReference type="ARBA" id="ARBA00022989"/>
    </source>
</evidence>
<comment type="caution">
    <text evidence="14">The sequence shown here is derived from an EMBL/GenBank/DDBJ whole genome shotgun (WGS) entry which is preliminary data.</text>
</comment>
<evidence type="ECO:0000256" key="5">
    <source>
        <dbReference type="ARBA" id="ARBA00022692"/>
    </source>
</evidence>
<keyword evidence="9 11" id="KW-0472">Membrane</keyword>
<evidence type="ECO:0000313" key="14">
    <source>
        <dbReference type="EMBL" id="KAG2180678.1"/>
    </source>
</evidence>
<keyword evidence="7" id="KW-0333">Golgi apparatus</keyword>
<evidence type="ECO:0000259" key="13">
    <source>
        <dbReference type="Pfam" id="PF25398"/>
    </source>
</evidence>
<keyword evidence="6 11" id="KW-1133">Transmembrane helix</keyword>
<name>A0A8H7PUX0_9FUNG</name>
<evidence type="ECO:0000256" key="4">
    <source>
        <dbReference type="ARBA" id="ARBA00022448"/>
    </source>
</evidence>
<feature type="coiled-coil region" evidence="10">
    <location>
        <begin position="44"/>
        <end position="108"/>
    </location>
</feature>
<dbReference type="AlphaFoldDB" id="A0A8H7PUX0"/>
<accession>A0A8H7PUX0</accession>
<comment type="similarity">
    <text evidence="2">Belongs to the CASP family.</text>
</comment>
<proteinExistence type="inferred from homology"/>
<dbReference type="GO" id="GO:0006891">
    <property type="term" value="P:intra-Golgi vesicle-mediated transport"/>
    <property type="evidence" value="ECO:0007669"/>
    <property type="project" value="InterPro"/>
</dbReference>
<evidence type="ECO:0000256" key="9">
    <source>
        <dbReference type="ARBA" id="ARBA00023136"/>
    </source>
</evidence>
<dbReference type="Pfam" id="PF25398">
    <property type="entry name" value="CUX1_N"/>
    <property type="match status" value="1"/>
</dbReference>
<dbReference type="InterPro" id="IPR012955">
    <property type="entry name" value="CASP_C"/>
</dbReference>
<comment type="subcellular location">
    <subcellularLocation>
        <location evidence="1">Golgi apparatus membrane</location>
        <topology evidence="1">Single-pass type IV membrane protein</topology>
    </subcellularLocation>
</comment>
<evidence type="ECO:0000256" key="11">
    <source>
        <dbReference type="SAM" id="Phobius"/>
    </source>
</evidence>
<feature type="domain" description="CASP C-terminal" evidence="12">
    <location>
        <begin position="445"/>
        <end position="688"/>
    </location>
</feature>
<keyword evidence="8 10" id="KW-0175">Coiled coil</keyword>
<protein>
    <recommendedName>
        <fullName evidence="3">Protein CASP</fullName>
    </recommendedName>
</protein>
<dbReference type="InterPro" id="IPR057476">
    <property type="entry name" value="Cux_N"/>
</dbReference>
<feature type="coiled-coil region" evidence="10">
    <location>
        <begin position="420"/>
        <end position="468"/>
    </location>
</feature>
<evidence type="ECO:0000313" key="15">
    <source>
        <dbReference type="Proteomes" id="UP000612746"/>
    </source>
</evidence>
<feature type="domain" description="Cux N-terminal" evidence="13">
    <location>
        <begin position="28"/>
        <end position="140"/>
    </location>
</feature>
<feature type="transmembrane region" description="Helical" evidence="11">
    <location>
        <begin position="664"/>
        <end position="685"/>
    </location>
</feature>
<evidence type="ECO:0000256" key="8">
    <source>
        <dbReference type="ARBA" id="ARBA00023054"/>
    </source>
</evidence>
<feature type="coiled-coil region" evidence="10">
    <location>
        <begin position="526"/>
        <end position="567"/>
    </location>
</feature>
<evidence type="ECO:0000259" key="12">
    <source>
        <dbReference type="Pfam" id="PF08172"/>
    </source>
</evidence>
<organism evidence="14 15">
    <name type="scientific">Umbelopsis vinacea</name>
    <dbReference type="NCBI Taxonomy" id="44442"/>
    <lineage>
        <taxon>Eukaryota</taxon>
        <taxon>Fungi</taxon>
        <taxon>Fungi incertae sedis</taxon>
        <taxon>Mucoromycota</taxon>
        <taxon>Mucoromycotina</taxon>
        <taxon>Umbelopsidomycetes</taxon>
        <taxon>Umbelopsidales</taxon>
        <taxon>Umbelopsidaceae</taxon>
        <taxon>Umbelopsis</taxon>
    </lineage>
</organism>
<keyword evidence="4" id="KW-0813">Transport</keyword>
<dbReference type="GO" id="GO:0000139">
    <property type="term" value="C:Golgi membrane"/>
    <property type="evidence" value="ECO:0007669"/>
    <property type="project" value="UniProtKB-SubCell"/>
</dbReference>
<evidence type="ECO:0000256" key="3">
    <source>
        <dbReference type="ARBA" id="ARBA00018691"/>
    </source>
</evidence>
<dbReference type="OrthoDB" id="10257567at2759"/>
<evidence type="ECO:0000256" key="7">
    <source>
        <dbReference type="ARBA" id="ARBA00023034"/>
    </source>
</evidence>
<dbReference type="Proteomes" id="UP000612746">
    <property type="component" value="Unassembled WGS sequence"/>
</dbReference>
<feature type="coiled-coil region" evidence="10">
    <location>
        <begin position="200"/>
        <end position="227"/>
    </location>
</feature>
<reference evidence="14" key="1">
    <citation type="submission" date="2020-12" db="EMBL/GenBank/DDBJ databases">
        <title>Metabolic potential, ecology and presence of endohyphal bacteria is reflected in genomic diversity of Mucoromycotina.</title>
        <authorList>
            <person name="Muszewska A."/>
            <person name="Okrasinska A."/>
            <person name="Steczkiewicz K."/>
            <person name="Drgas O."/>
            <person name="Orlowska M."/>
            <person name="Perlinska-Lenart U."/>
            <person name="Aleksandrzak-Piekarczyk T."/>
            <person name="Szatraj K."/>
            <person name="Zielenkiewicz U."/>
            <person name="Pilsyk S."/>
            <person name="Malc E."/>
            <person name="Mieczkowski P."/>
            <person name="Kruszewska J.S."/>
            <person name="Biernat P."/>
            <person name="Pawlowska J."/>
        </authorList>
    </citation>
    <scope>NUCLEOTIDE SEQUENCE</scope>
    <source>
        <strain evidence="14">WA0000051536</strain>
    </source>
</reference>
<dbReference type="Pfam" id="PF08172">
    <property type="entry name" value="CASP_C"/>
    <property type="match status" value="1"/>
</dbReference>
<keyword evidence="15" id="KW-1185">Reference proteome</keyword>